<dbReference type="AlphaFoldDB" id="A0AAD5YSE2"/>
<protein>
    <submittedName>
        <fullName evidence="1">Uncharacterized protein</fullName>
    </submittedName>
</protein>
<sequence>MQINSNRRWISRPRRWRVIGTHLSIRTANTKPGHTLLSFTQSHKLDLSLPMSKQKPREHIKHDTNITFKDGATIRTRHAYDATRNMRWHVAACDMCGREIALPGTADAYSMHSHREACKKRKLSNIPAMVSRPSAGPSLGHVGRHNIEEVVGRLPKKSKNQNVAEPQTDFSRVFGAFRKIPPFKPSIDDFQGPYNKLLYTLFPADTDFIIVPKSGSSSCSTETPVFTFIVLFGNRPVFFLDVGSPDDFKYPSKRQVADRDVRARIWDLDSECPIPVFRAVCAIGTKLCFYQKHRLTGVYPPFIESNVGLWIDGAPEERWEYDLLETGTRRFQEVATMTRKACETL</sequence>
<accession>A0AAD5YSE2</accession>
<organism evidence="1 2">
    <name type="scientific">Leucocoprinus birnbaumii</name>
    <dbReference type="NCBI Taxonomy" id="56174"/>
    <lineage>
        <taxon>Eukaryota</taxon>
        <taxon>Fungi</taxon>
        <taxon>Dikarya</taxon>
        <taxon>Basidiomycota</taxon>
        <taxon>Agaricomycotina</taxon>
        <taxon>Agaricomycetes</taxon>
        <taxon>Agaricomycetidae</taxon>
        <taxon>Agaricales</taxon>
        <taxon>Agaricineae</taxon>
        <taxon>Agaricaceae</taxon>
        <taxon>Leucocoprinus</taxon>
    </lineage>
</organism>
<comment type="caution">
    <text evidence="1">The sequence shown here is derived from an EMBL/GenBank/DDBJ whole genome shotgun (WGS) entry which is preliminary data.</text>
</comment>
<dbReference type="EMBL" id="JANIEX010000196">
    <property type="protein sequence ID" value="KAJ3571223.1"/>
    <property type="molecule type" value="Genomic_DNA"/>
</dbReference>
<keyword evidence="2" id="KW-1185">Reference proteome</keyword>
<proteinExistence type="predicted"/>
<evidence type="ECO:0000313" key="1">
    <source>
        <dbReference type="EMBL" id="KAJ3571223.1"/>
    </source>
</evidence>
<evidence type="ECO:0000313" key="2">
    <source>
        <dbReference type="Proteomes" id="UP001213000"/>
    </source>
</evidence>
<name>A0AAD5YSE2_9AGAR</name>
<reference evidence="1" key="1">
    <citation type="submission" date="2022-07" db="EMBL/GenBank/DDBJ databases">
        <title>Genome Sequence of Leucocoprinus birnbaumii.</title>
        <authorList>
            <person name="Buettner E."/>
        </authorList>
    </citation>
    <scope>NUCLEOTIDE SEQUENCE</scope>
    <source>
        <strain evidence="1">VT141</strain>
    </source>
</reference>
<gene>
    <name evidence="1" type="ORF">NP233_g3893</name>
</gene>
<dbReference type="Proteomes" id="UP001213000">
    <property type="component" value="Unassembled WGS sequence"/>
</dbReference>